<dbReference type="GO" id="GO:0004523">
    <property type="term" value="F:RNA-DNA hybrid ribonuclease activity"/>
    <property type="evidence" value="ECO:0007669"/>
    <property type="project" value="InterPro"/>
</dbReference>
<dbReference type="InterPro" id="IPR036397">
    <property type="entry name" value="RNaseH_sf"/>
</dbReference>
<dbReference type="AlphaFoldDB" id="A0A0D2CT46"/>
<evidence type="ECO:0000259" key="1">
    <source>
        <dbReference type="PROSITE" id="PS50879"/>
    </source>
</evidence>
<dbReference type="Gene3D" id="3.30.420.10">
    <property type="entry name" value="Ribonuclease H-like superfamily/Ribonuclease H"/>
    <property type="match status" value="1"/>
</dbReference>
<dbReference type="InterPro" id="IPR012337">
    <property type="entry name" value="RNaseH-like_sf"/>
</dbReference>
<dbReference type="SUPFAM" id="SSF53098">
    <property type="entry name" value="Ribonuclease H-like"/>
    <property type="match status" value="1"/>
</dbReference>
<feature type="domain" description="RNase H type-1" evidence="1">
    <location>
        <begin position="1"/>
        <end position="63"/>
    </location>
</feature>
<dbReference type="Proteomes" id="UP000054466">
    <property type="component" value="Unassembled WGS sequence"/>
</dbReference>
<reference evidence="2 3" key="1">
    <citation type="submission" date="2015-01" db="EMBL/GenBank/DDBJ databases">
        <title>The Genome Sequence of Cladophialophora immunda CBS83496.</title>
        <authorList>
            <consortium name="The Broad Institute Genomics Platform"/>
            <person name="Cuomo C."/>
            <person name="de Hoog S."/>
            <person name="Gorbushina A."/>
            <person name="Stielow B."/>
            <person name="Teixiera M."/>
            <person name="Abouelleil A."/>
            <person name="Chapman S.B."/>
            <person name="Priest M."/>
            <person name="Young S.K."/>
            <person name="Wortman J."/>
            <person name="Nusbaum C."/>
            <person name="Birren B."/>
        </authorList>
    </citation>
    <scope>NUCLEOTIDE SEQUENCE [LARGE SCALE GENOMIC DNA]</scope>
    <source>
        <strain evidence="2 3">CBS 83496</strain>
    </source>
</reference>
<evidence type="ECO:0000313" key="2">
    <source>
        <dbReference type="EMBL" id="KIW33075.1"/>
    </source>
</evidence>
<dbReference type="GO" id="GO:0003676">
    <property type="term" value="F:nucleic acid binding"/>
    <property type="evidence" value="ECO:0007669"/>
    <property type="project" value="InterPro"/>
</dbReference>
<keyword evidence="3" id="KW-1185">Reference proteome</keyword>
<dbReference type="VEuPathDB" id="FungiDB:PV07_04570"/>
<sequence length="74" mass="8692">MRKWQKNGFRTDRRTPVANSDLLKSLSKMVNLIQDDLSVSVYFWHVPRCFNKEADRLAKESLTAGNIKDFEVEF</sequence>
<dbReference type="RefSeq" id="XP_016253291.1">
    <property type="nucleotide sequence ID" value="XM_016391389.1"/>
</dbReference>
<protein>
    <recommendedName>
        <fullName evidence="1">RNase H type-1 domain-containing protein</fullName>
    </recommendedName>
</protein>
<organism evidence="2 3">
    <name type="scientific">Cladophialophora immunda</name>
    <dbReference type="NCBI Taxonomy" id="569365"/>
    <lineage>
        <taxon>Eukaryota</taxon>
        <taxon>Fungi</taxon>
        <taxon>Dikarya</taxon>
        <taxon>Ascomycota</taxon>
        <taxon>Pezizomycotina</taxon>
        <taxon>Eurotiomycetes</taxon>
        <taxon>Chaetothyriomycetidae</taxon>
        <taxon>Chaetothyriales</taxon>
        <taxon>Herpotrichiellaceae</taxon>
        <taxon>Cladophialophora</taxon>
    </lineage>
</organism>
<dbReference type="OrthoDB" id="245563at2759"/>
<dbReference type="HOGENOM" id="CLU_2687626_0_0_1"/>
<gene>
    <name evidence="2" type="ORF">PV07_04570</name>
</gene>
<accession>A0A0D2CT46</accession>
<dbReference type="GeneID" id="27343764"/>
<dbReference type="InterPro" id="IPR002156">
    <property type="entry name" value="RNaseH_domain"/>
</dbReference>
<dbReference type="PROSITE" id="PS50879">
    <property type="entry name" value="RNASE_H_1"/>
    <property type="match status" value="1"/>
</dbReference>
<proteinExistence type="predicted"/>
<evidence type="ECO:0000313" key="3">
    <source>
        <dbReference type="Proteomes" id="UP000054466"/>
    </source>
</evidence>
<name>A0A0D2CT46_9EURO</name>
<dbReference type="EMBL" id="KN847041">
    <property type="protein sequence ID" value="KIW33075.1"/>
    <property type="molecule type" value="Genomic_DNA"/>
</dbReference>